<evidence type="ECO:0000313" key="4">
    <source>
        <dbReference type="Proteomes" id="UP001151760"/>
    </source>
</evidence>
<name>A0ABQ5DYG7_9ASTR</name>
<dbReference type="Proteomes" id="UP001151760">
    <property type="component" value="Unassembled WGS sequence"/>
</dbReference>
<feature type="domain" description="Reverse transcriptase Ty1/copia-type" evidence="2">
    <location>
        <begin position="732"/>
        <end position="812"/>
    </location>
</feature>
<evidence type="ECO:0000256" key="1">
    <source>
        <dbReference type="SAM" id="MobiDB-lite"/>
    </source>
</evidence>
<reference evidence="3" key="1">
    <citation type="journal article" date="2022" name="Int. J. Mol. Sci.">
        <title>Draft Genome of Tanacetum Coccineum: Genomic Comparison of Closely Related Tanacetum-Family Plants.</title>
        <authorList>
            <person name="Yamashiro T."/>
            <person name="Shiraishi A."/>
            <person name="Nakayama K."/>
            <person name="Satake H."/>
        </authorList>
    </citation>
    <scope>NUCLEOTIDE SEQUENCE</scope>
</reference>
<gene>
    <name evidence="3" type="ORF">Tco_0942014</name>
</gene>
<dbReference type="PANTHER" id="PTHR11439:SF509">
    <property type="entry name" value="RNA-DIRECTED DNA POLYMERASE"/>
    <property type="match status" value="1"/>
</dbReference>
<accession>A0ABQ5DYG7</accession>
<dbReference type="EMBL" id="BQNB010015621">
    <property type="protein sequence ID" value="GJT42149.1"/>
    <property type="molecule type" value="Genomic_DNA"/>
</dbReference>
<comment type="caution">
    <text evidence="3">The sequence shown here is derived from an EMBL/GenBank/DDBJ whole genome shotgun (WGS) entry which is preliminary data.</text>
</comment>
<dbReference type="Gene3D" id="3.30.420.10">
    <property type="entry name" value="Ribonuclease H-like superfamily/Ribonuclease H"/>
    <property type="match status" value="1"/>
</dbReference>
<protein>
    <submittedName>
        <fullName evidence="3">Ribonuclease H-like domain-containing protein</fullName>
    </submittedName>
</protein>
<evidence type="ECO:0000313" key="3">
    <source>
        <dbReference type="EMBL" id="GJT42149.1"/>
    </source>
</evidence>
<feature type="non-terminal residue" evidence="3">
    <location>
        <position position="1166"/>
    </location>
</feature>
<feature type="compositionally biased region" description="Basic and acidic residues" evidence="1">
    <location>
        <begin position="166"/>
        <end position="194"/>
    </location>
</feature>
<feature type="region of interest" description="Disordered" evidence="1">
    <location>
        <begin position="478"/>
        <end position="548"/>
    </location>
</feature>
<reference evidence="3" key="2">
    <citation type="submission" date="2022-01" db="EMBL/GenBank/DDBJ databases">
        <authorList>
            <person name="Yamashiro T."/>
            <person name="Shiraishi A."/>
            <person name="Satake H."/>
            <person name="Nakayama K."/>
        </authorList>
    </citation>
    <scope>NUCLEOTIDE SEQUENCE</scope>
</reference>
<dbReference type="PANTHER" id="PTHR11439">
    <property type="entry name" value="GAG-POL-RELATED RETROTRANSPOSON"/>
    <property type="match status" value="1"/>
</dbReference>
<feature type="compositionally biased region" description="Basic and acidic residues" evidence="1">
    <location>
        <begin position="146"/>
        <end position="159"/>
    </location>
</feature>
<organism evidence="3 4">
    <name type="scientific">Tanacetum coccineum</name>
    <dbReference type="NCBI Taxonomy" id="301880"/>
    <lineage>
        <taxon>Eukaryota</taxon>
        <taxon>Viridiplantae</taxon>
        <taxon>Streptophyta</taxon>
        <taxon>Embryophyta</taxon>
        <taxon>Tracheophyta</taxon>
        <taxon>Spermatophyta</taxon>
        <taxon>Magnoliopsida</taxon>
        <taxon>eudicotyledons</taxon>
        <taxon>Gunneridae</taxon>
        <taxon>Pentapetalae</taxon>
        <taxon>asterids</taxon>
        <taxon>campanulids</taxon>
        <taxon>Asterales</taxon>
        <taxon>Asteraceae</taxon>
        <taxon>Asteroideae</taxon>
        <taxon>Anthemideae</taxon>
        <taxon>Anthemidinae</taxon>
        <taxon>Tanacetum</taxon>
    </lineage>
</organism>
<dbReference type="InterPro" id="IPR036397">
    <property type="entry name" value="RNaseH_sf"/>
</dbReference>
<dbReference type="InterPro" id="IPR013103">
    <property type="entry name" value="RVT_2"/>
</dbReference>
<feature type="compositionally biased region" description="Polar residues" evidence="1">
    <location>
        <begin position="493"/>
        <end position="520"/>
    </location>
</feature>
<sequence length="1166" mass="132979">MEAVPAGYDKIKGQCFNCHKLRTFCQRMQSTKRKTTDNWNQDGTRFDWSDMAEEEIQANMALMAFSDSEDYLGLNLKRLRKKKRGLNLRLQNFEKSSKDLDQLLASQITDKSKKGFGYNAVPSPHPLILNRPTPLDLSYSGLEEFKQPEVNEYGPRDSSVKPTNGCDKESDNSKENTDDYLKQQQKTDSKTSSLKVDKDWKEKFFCPANQVREEAPKKARENNDALIIEDWVSDDEDDVESITKVEKKTVIPTATKKEFVKPETPVRRSVSCPNVHKHMVPRAVLMKTGLKTVNTTRPVNTVRQIQVSSGLVPKRITNFNKFCMQSNSQLNDKGFVDSGCSRNMSGNIAHLSDFKDFDGGYVTFSRGANGGRITGKVTDDYSRFSWVFFLRTKDETSEILKNFIKEVENLVDKKVKIIRSDNGTEFKNKVMDDFCREKVYLLNKIKNLDWHANLEGCLQYFGDASPNIVDDAQIEDKDELHDEDDATEESHDGSNLQNNGTADQQVNTARQEVNTGSREVSTALPEVNTATPEDLVGPSSASEDSHIPQSYEVPTTPHTRIHKDHPIEHVIGDVQSSVQTRRMKTSYSEKGFLSAIYEGKSHQDLHTCLFVCFLSQEEPKRISQALRDPAWVEAMQEELLSSNCKRLVAQGHTQEEGIDYDEVFVLVARIEAKRIFLCIILLIWLYGLSKCKVKSTFLYGQIEEEVYVCQPPGFEDPDHPDKVYKRQKGHILLVQIYVDDIIFGSTKKELCDEFEKLMKDKFQMSSMGELTFFLGLQVQQKKKGIFISQDKYVNEILRKYNYTDVKSASTPTDLEKPLVQDGDAADVDEHLYRSMIGSLMYLTASRPDIMFAVCACARFQVSPKTSHLLAVKRIFRYLKGKPSLGLWSANVSTAENGDVKLTATIDGHSNDYHRGIFYRRIISCLSLQIKTGKARRKARVVLSDDEVLEDDSSKQGRKLSDAEVQEKARRLSFAEAIRLEEPKCNENNSASIAREEMKRLQDNGMKRKDIRVYGWCMKCEKKKSPEKMKSAEKMESRYKLLREMKKSLKKLSKEGSSCIIQVASGVMAAPRNYKENGLAIHMLTEKKYPLSQELLFKVVRSRQNMFERNHHAKEVDRRFNSEELDDLIGQLTSLGEVVRNNIQRLNTAKYKLRVRTVMVKAAGLGV</sequence>
<keyword evidence="4" id="KW-1185">Reference proteome</keyword>
<proteinExistence type="predicted"/>
<dbReference type="SUPFAM" id="SSF53098">
    <property type="entry name" value="Ribonuclease H-like"/>
    <property type="match status" value="1"/>
</dbReference>
<evidence type="ECO:0000259" key="2">
    <source>
        <dbReference type="Pfam" id="PF07727"/>
    </source>
</evidence>
<feature type="domain" description="Reverse transcriptase Ty1/copia-type" evidence="2">
    <location>
        <begin position="644"/>
        <end position="728"/>
    </location>
</feature>
<dbReference type="Pfam" id="PF07727">
    <property type="entry name" value="RVT_2"/>
    <property type="match status" value="2"/>
</dbReference>
<feature type="region of interest" description="Disordered" evidence="1">
    <location>
        <begin position="146"/>
        <end position="194"/>
    </location>
</feature>
<dbReference type="InterPro" id="IPR012337">
    <property type="entry name" value="RNaseH-like_sf"/>
</dbReference>